<evidence type="ECO:0000313" key="1">
    <source>
        <dbReference type="EMBL" id="MFD2614473.1"/>
    </source>
</evidence>
<keyword evidence="1" id="KW-0347">Helicase</keyword>
<keyword evidence="1" id="KW-0378">Hydrolase</keyword>
<sequence>MKKSEVMELFKTIKQAYNNFDTGLSKMDLWAEFLKDVPADLAQENLLKHIAVEKFPPTIADLSRSFKSDPSSAFHVELRISSKQHFDQVEEWRKTAVPPPAHVKERMRQLAEGWSKARNS</sequence>
<keyword evidence="1" id="KW-0547">Nucleotide-binding</keyword>
<dbReference type="RefSeq" id="WP_377605377.1">
    <property type="nucleotide sequence ID" value="NZ_JBHUME010000012.1"/>
</dbReference>
<organism evidence="1 2">
    <name type="scientific">Paenibacillus gansuensis</name>
    <dbReference type="NCBI Taxonomy" id="306542"/>
    <lineage>
        <taxon>Bacteria</taxon>
        <taxon>Bacillati</taxon>
        <taxon>Bacillota</taxon>
        <taxon>Bacilli</taxon>
        <taxon>Bacillales</taxon>
        <taxon>Paenibacillaceae</taxon>
        <taxon>Paenibacillus</taxon>
    </lineage>
</organism>
<comment type="caution">
    <text evidence="1">The sequence shown here is derived from an EMBL/GenBank/DDBJ whole genome shotgun (WGS) entry which is preliminary data.</text>
</comment>
<gene>
    <name evidence="1" type="ORF">ACFSUF_18840</name>
</gene>
<protein>
    <submittedName>
        <fullName evidence="1">Replicative helicase loader/inhibitor</fullName>
    </submittedName>
</protein>
<dbReference type="Proteomes" id="UP001597541">
    <property type="component" value="Unassembled WGS sequence"/>
</dbReference>
<evidence type="ECO:0000313" key="2">
    <source>
        <dbReference type="Proteomes" id="UP001597541"/>
    </source>
</evidence>
<dbReference type="EMBL" id="JBHUME010000012">
    <property type="protein sequence ID" value="MFD2614473.1"/>
    <property type="molecule type" value="Genomic_DNA"/>
</dbReference>
<proteinExistence type="predicted"/>
<reference evidence="2" key="1">
    <citation type="journal article" date="2019" name="Int. J. Syst. Evol. Microbiol.">
        <title>The Global Catalogue of Microorganisms (GCM) 10K type strain sequencing project: providing services to taxonomists for standard genome sequencing and annotation.</title>
        <authorList>
            <consortium name="The Broad Institute Genomics Platform"/>
            <consortium name="The Broad Institute Genome Sequencing Center for Infectious Disease"/>
            <person name="Wu L."/>
            <person name="Ma J."/>
        </authorList>
    </citation>
    <scope>NUCLEOTIDE SEQUENCE [LARGE SCALE GENOMIC DNA]</scope>
    <source>
        <strain evidence="2">KCTC 3950</strain>
    </source>
</reference>
<accession>A0ABW5PIJ3</accession>
<keyword evidence="1" id="KW-0067">ATP-binding</keyword>
<dbReference type="Gene3D" id="1.10.8.200">
    <property type="entry name" value="Replisome organizer (g39p helicase loader/inhibitor protein)"/>
    <property type="match status" value="1"/>
</dbReference>
<name>A0ABW5PIJ3_9BACL</name>
<dbReference type="GO" id="GO:0004386">
    <property type="term" value="F:helicase activity"/>
    <property type="evidence" value="ECO:0007669"/>
    <property type="project" value="UniProtKB-KW"/>
</dbReference>
<keyword evidence="2" id="KW-1185">Reference proteome</keyword>